<dbReference type="Proteomes" id="UP000018208">
    <property type="component" value="Unassembled WGS sequence"/>
</dbReference>
<dbReference type="EMBL" id="AUWU02000002">
    <property type="protein sequence ID" value="KAH0576511.1"/>
    <property type="molecule type" value="Genomic_DNA"/>
</dbReference>
<dbReference type="EMBL" id="KI546089">
    <property type="protein sequence ID" value="EST45763.1"/>
    <property type="molecule type" value="Genomic_DNA"/>
</dbReference>
<reference evidence="1 2" key="1">
    <citation type="journal article" date="2014" name="PLoS Genet.">
        <title>The Genome of Spironucleus salmonicida Highlights a Fish Pathogen Adapted to Fluctuating Environments.</title>
        <authorList>
            <person name="Xu F."/>
            <person name="Jerlstrom-Hultqvist J."/>
            <person name="Einarsson E."/>
            <person name="Astvaldsson A."/>
            <person name="Svard S.G."/>
            <person name="Andersson J.O."/>
        </authorList>
    </citation>
    <scope>NUCLEOTIDE SEQUENCE</scope>
    <source>
        <strain evidence="2">ATCC 50377</strain>
    </source>
</reference>
<accession>V6LNF1</accession>
<evidence type="ECO:0000313" key="1">
    <source>
        <dbReference type="EMBL" id="EST45763.1"/>
    </source>
</evidence>
<evidence type="ECO:0000313" key="2">
    <source>
        <dbReference type="EMBL" id="KAH0576511.1"/>
    </source>
</evidence>
<reference evidence="2" key="2">
    <citation type="submission" date="2020-12" db="EMBL/GenBank/DDBJ databases">
        <title>New Spironucleus salmonicida genome in near-complete chromosomes.</title>
        <authorList>
            <person name="Xu F."/>
            <person name="Kurt Z."/>
            <person name="Jimenez-Gonzalez A."/>
            <person name="Astvaldsson A."/>
            <person name="Andersson J.O."/>
            <person name="Svard S.G."/>
        </authorList>
    </citation>
    <scope>NUCLEOTIDE SEQUENCE</scope>
    <source>
        <strain evidence="2">ATCC 50377</strain>
    </source>
</reference>
<organism evidence="1">
    <name type="scientific">Spironucleus salmonicida</name>
    <dbReference type="NCBI Taxonomy" id="348837"/>
    <lineage>
        <taxon>Eukaryota</taxon>
        <taxon>Metamonada</taxon>
        <taxon>Diplomonadida</taxon>
        <taxon>Hexamitidae</taxon>
        <taxon>Hexamitinae</taxon>
        <taxon>Spironucleus</taxon>
    </lineage>
</organism>
<name>V6LNF1_9EUKA</name>
<dbReference type="AlphaFoldDB" id="V6LNF1"/>
<dbReference type="VEuPathDB" id="GiardiaDB:SS50377_22075"/>
<protein>
    <submittedName>
        <fullName evidence="1">Uncharacterized protein</fullName>
    </submittedName>
</protein>
<proteinExistence type="predicted"/>
<keyword evidence="3" id="KW-1185">Reference proteome</keyword>
<gene>
    <name evidence="1" type="ORF">SS50377_14334</name>
    <name evidence="2" type="ORF">SS50377_22075</name>
</gene>
<evidence type="ECO:0000313" key="3">
    <source>
        <dbReference type="Proteomes" id="UP000018208"/>
    </source>
</evidence>
<sequence length="372" mass="43145">MMLPRSKWVYCNYYFSEGMYFYDNDYSYLVDSEGIIINKNKLTNQATLNLSVEPLKSQCCVSQYGAFKIVNSNLYSFSKTSITLIKKDVVQPQPIFQAILGNIIYAWVDNNLVEIDIHGQKKNQRVVNDLLLLNSNSKFIYGVTSKGIFNLTDNTTIYDGKINAVQQSGYTFQIKISLKCYFMIPLIDFQFKYELLDFYKLEDYVVGYLGLRVRSAVLPSNYPESRYRSFNILQRKQLLLDVPFNKIKNVVKQQSQTDIIKKSTVSVHVKQIKQAKLVQKEPIQKITESIPLKKLKQVTQEIEVVELPIICKQLDALQRYENFRNDSQMIRISMLEQVPHFSVQPNQQQLNTEILSNIVLLLQKICTKLGCE</sequence>